<dbReference type="Proteomes" id="UP000433483">
    <property type="component" value="Unassembled WGS sequence"/>
</dbReference>
<name>A0A6A3Y9U4_9STRA</name>
<gene>
    <name evidence="1" type="ORF">PF005_g9707</name>
</gene>
<accession>A0A6A3Y9U4</accession>
<comment type="caution">
    <text evidence="1">The sequence shown here is derived from an EMBL/GenBank/DDBJ whole genome shotgun (WGS) entry which is preliminary data.</text>
</comment>
<protein>
    <submittedName>
        <fullName evidence="1">Uncharacterized protein</fullName>
    </submittedName>
</protein>
<organism evidence="1 2">
    <name type="scientific">Phytophthora fragariae</name>
    <dbReference type="NCBI Taxonomy" id="53985"/>
    <lineage>
        <taxon>Eukaryota</taxon>
        <taxon>Sar</taxon>
        <taxon>Stramenopiles</taxon>
        <taxon>Oomycota</taxon>
        <taxon>Peronosporomycetes</taxon>
        <taxon>Peronosporales</taxon>
        <taxon>Peronosporaceae</taxon>
        <taxon>Phytophthora</taxon>
    </lineage>
</organism>
<keyword evidence="2" id="KW-1185">Reference proteome</keyword>
<evidence type="ECO:0000313" key="1">
    <source>
        <dbReference type="EMBL" id="KAE9214752.1"/>
    </source>
</evidence>
<sequence length="88" mass="9360">MRRCFLAAGRAKVLLVSTVDPIATSPSSSTDAECLAAPPLAAGAFSFSSASARTTKSLSSCGCFFCMWLRTATLGPFWKGMVVLHRRQ</sequence>
<evidence type="ECO:0000313" key="2">
    <source>
        <dbReference type="Proteomes" id="UP000433483"/>
    </source>
</evidence>
<dbReference type="EMBL" id="QXGB01000443">
    <property type="protein sequence ID" value="KAE9214752.1"/>
    <property type="molecule type" value="Genomic_DNA"/>
</dbReference>
<reference evidence="1 2" key="1">
    <citation type="submission" date="2018-08" db="EMBL/GenBank/DDBJ databases">
        <title>Genomic investigation of the strawberry pathogen Phytophthora fragariae indicates pathogenicity is determined by transcriptional variation in three key races.</title>
        <authorList>
            <person name="Adams T.M."/>
            <person name="Armitage A.D."/>
            <person name="Sobczyk M.K."/>
            <person name="Bates H.J."/>
            <person name="Dunwell J.M."/>
            <person name="Nellist C.F."/>
            <person name="Harrison R.J."/>
        </authorList>
    </citation>
    <scope>NUCLEOTIDE SEQUENCE [LARGE SCALE GENOMIC DNA]</scope>
    <source>
        <strain evidence="1 2">NOV-27</strain>
    </source>
</reference>
<proteinExistence type="predicted"/>
<dbReference type="AlphaFoldDB" id="A0A6A3Y9U4"/>